<dbReference type="Gene3D" id="2.120.10.30">
    <property type="entry name" value="TolB, C-terminal domain"/>
    <property type="match status" value="1"/>
</dbReference>
<dbReference type="HOGENOM" id="CLU_729305_0_0_10"/>
<keyword evidence="2" id="KW-1185">Reference proteome</keyword>
<reference evidence="1 2" key="1">
    <citation type="journal article" date="2011" name="Stand. Genomic Sci.">
        <title>Complete genome sequence of the gliding, heparinolytic Pedobacter saltans type strain (113).</title>
        <authorList>
            <person name="Liolios K."/>
            <person name="Sikorski J."/>
            <person name="Lu M."/>
            <person name="Nolan M."/>
            <person name="Lapidus A."/>
            <person name="Lucas S."/>
            <person name="Hammon N."/>
            <person name="Deshpande S."/>
            <person name="Cheng J.F."/>
            <person name="Tapia R."/>
            <person name="Han C."/>
            <person name="Goodwin L."/>
            <person name="Pitluck S."/>
            <person name="Huntemann M."/>
            <person name="Ivanova N."/>
            <person name="Pagani I."/>
            <person name="Mavromatis K."/>
            <person name="Ovchinikova G."/>
            <person name="Pati A."/>
            <person name="Chen A."/>
            <person name="Palaniappan K."/>
            <person name="Land M."/>
            <person name="Hauser L."/>
            <person name="Brambilla E.M."/>
            <person name="Kotsyurbenko O."/>
            <person name="Rohde M."/>
            <person name="Tindall B.J."/>
            <person name="Abt B."/>
            <person name="Goker M."/>
            <person name="Detter J.C."/>
            <person name="Woyke T."/>
            <person name="Bristow J."/>
            <person name="Eisen J.A."/>
            <person name="Markowitz V."/>
            <person name="Hugenholtz P."/>
            <person name="Klenk H.P."/>
            <person name="Kyrpides N.C."/>
        </authorList>
    </citation>
    <scope>NUCLEOTIDE SEQUENCE [LARGE SCALE GENOMIC DNA]</scope>
    <source>
        <strain evidence="2">ATCC 51119 / DSM 12145 / JCM 21818 / LMG 10337 / NBRC 100064 / NCIMB 13643</strain>
    </source>
</reference>
<protein>
    <recommendedName>
        <fullName evidence="3">6-bladed beta-propeller</fullName>
    </recommendedName>
</protein>
<organism evidence="1 2">
    <name type="scientific">Pseudopedobacter saltans (strain ATCC 51119 / DSM 12145 / JCM 21818 / CCUG 39354 / LMG 10337 / NBRC 100064 / NCIMB 13643)</name>
    <name type="common">Pedobacter saltans</name>
    <dbReference type="NCBI Taxonomy" id="762903"/>
    <lineage>
        <taxon>Bacteria</taxon>
        <taxon>Pseudomonadati</taxon>
        <taxon>Bacteroidota</taxon>
        <taxon>Sphingobacteriia</taxon>
        <taxon>Sphingobacteriales</taxon>
        <taxon>Sphingobacteriaceae</taxon>
        <taxon>Pseudopedobacter</taxon>
    </lineage>
</organism>
<dbReference type="STRING" id="762903.Pedsa_0286"/>
<dbReference type="KEGG" id="psn:Pedsa_0286"/>
<evidence type="ECO:0000313" key="2">
    <source>
        <dbReference type="Proteomes" id="UP000000310"/>
    </source>
</evidence>
<accession>F0S4B4</accession>
<proteinExistence type="predicted"/>
<dbReference type="EMBL" id="CP002545">
    <property type="protein sequence ID" value="ADY50871.1"/>
    <property type="molecule type" value="Genomic_DNA"/>
</dbReference>
<evidence type="ECO:0008006" key="3">
    <source>
        <dbReference type="Google" id="ProtNLM"/>
    </source>
</evidence>
<dbReference type="OrthoDB" id="739173at2"/>
<reference evidence="2" key="2">
    <citation type="submission" date="2011-02" db="EMBL/GenBank/DDBJ databases">
        <title>The complete genome of Pedobacter saltans DSM 12145.</title>
        <authorList>
            <consortium name="US DOE Joint Genome Institute (JGI-PGF)"/>
            <person name="Lucas S."/>
            <person name="Copeland A."/>
            <person name="Lapidus A."/>
            <person name="Bruce D."/>
            <person name="Goodwin L."/>
            <person name="Pitluck S."/>
            <person name="Kyrpides N."/>
            <person name="Mavromatis K."/>
            <person name="Pagani I."/>
            <person name="Ivanova N."/>
            <person name="Ovchinnikova G."/>
            <person name="Lu M."/>
            <person name="Detter J.C."/>
            <person name="Han C."/>
            <person name="Land M."/>
            <person name="Hauser L."/>
            <person name="Markowitz V."/>
            <person name="Cheng J.-F."/>
            <person name="Hugenholtz P."/>
            <person name="Woyke T."/>
            <person name="Wu D."/>
            <person name="Tindall B."/>
            <person name="Pomrenke H.G."/>
            <person name="Brambilla E."/>
            <person name="Klenk H.-P."/>
            <person name="Eisen J.A."/>
        </authorList>
    </citation>
    <scope>NUCLEOTIDE SEQUENCE [LARGE SCALE GENOMIC DNA]</scope>
    <source>
        <strain evidence="2">ATCC 51119 / DSM 12145 / JCM 21818 / LMG 10337 / NBRC 100064 / NCIMB 13643</strain>
    </source>
</reference>
<dbReference type="InterPro" id="IPR011042">
    <property type="entry name" value="6-blade_b-propeller_TolB-like"/>
</dbReference>
<dbReference type="Pfam" id="PF17170">
    <property type="entry name" value="DUF5128"/>
    <property type="match status" value="1"/>
</dbReference>
<gene>
    <name evidence="1" type="ordered locus">Pedsa_0286</name>
</gene>
<dbReference type="eggNOG" id="COG3391">
    <property type="taxonomic scope" value="Bacteria"/>
</dbReference>
<dbReference type="Proteomes" id="UP000000310">
    <property type="component" value="Chromosome"/>
</dbReference>
<name>F0S4B4_PSESL</name>
<dbReference type="RefSeq" id="WP_013631374.1">
    <property type="nucleotide sequence ID" value="NC_015177.1"/>
</dbReference>
<dbReference type="SUPFAM" id="SSF63825">
    <property type="entry name" value="YWTD domain"/>
    <property type="match status" value="1"/>
</dbReference>
<sequence length="380" mass="43852">MKRIVNYFLGISLLISNIACGDRNGNRTVKSTPITFEPYRQEVFLEDIADDFYYLPLGTTSNFFIQDINKLFFSDSTIIVADFRQQTIFVFDQDGVPKSRINRLGQGPGEYPQMADALFDEENGWVEVLSPKLKKIFSYDMEGKLMRERKILDGKKSGLRFAKQNDFYVFDRGTFPRGKDKNRLAIYSNEENMKFINSYLAIPPAIIGMGYAGGRAFDTNGDSLYYLPTLGDTIYSVSKEGVNAAYHLDVPKENQISRTLFGGKAFKDFAEYSSQIDSKWVDDPTWLLVNNQYVYFRYSYSSSMINLFYSKQSGKVKQFDLYKSRLNPEQRLMNALKAKRGDYFVTTIHPTQYVNLPEKIRNKLNDKSNPVLLLFKLKDF</sequence>
<evidence type="ECO:0000313" key="1">
    <source>
        <dbReference type="EMBL" id="ADY50871.1"/>
    </source>
</evidence>
<dbReference type="AlphaFoldDB" id="F0S4B4"/>